<dbReference type="Pfam" id="PF04205">
    <property type="entry name" value="FMN_bind"/>
    <property type="match status" value="1"/>
</dbReference>
<keyword evidence="6" id="KW-1133">Transmembrane helix</keyword>
<dbReference type="SMART" id="SM00900">
    <property type="entry name" value="FMN_bind"/>
    <property type="match status" value="1"/>
</dbReference>
<keyword evidence="6" id="KW-0472">Membrane</keyword>
<keyword evidence="9" id="KW-1185">Reference proteome</keyword>
<dbReference type="KEGG" id="mbas:ALGA_1588"/>
<feature type="transmembrane region" description="Helical" evidence="6">
    <location>
        <begin position="12"/>
        <end position="30"/>
    </location>
</feature>
<feature type="transmembrane region" description="Helical" evidence="6">
    <location>
        <begin position="341"/>
        <end position="358"/>
    </location>
</feature>
<feature type="domain" description="FMN-binding" evidence="7">
    <location>
        <begin position="80"/>
        <end position="163"/>
    </location>
</feature>
<protein>
    <submittedName>
        <fullName evidence="8">4Fe-4S binding domain-containing protein</fullName>
    </submittedName>
</protein>
<dbReference type="InterPro" id="IPR007329">
    <property type="entry name" value="FMN-bd"/>
</dbReference>
<dbReference type="AlphaFoldDB" id="A0A1Y1CI03"/>
<dbReference type="GO" id="GO:0005886">
    <property type="term" value="C:plasma membrane"/>
    <property type="evidence" value="ECO:0007669"/>
    <property type="project" value="InterPro"/>
</dbReference>
<dbReference type="Pfam" id="PF12801">
    <property type="entry name" value="Fer4_5"/>
    <property type="match status" value="2"/>
</dbReference>
<evidence type="ECO:0000259" key="7">
    <source>
        <dbReference type="SMART" id="SM00900"/>
    </source>
</evidence>
<feature type="transmembrane region" description="Helical" evidence="6">
    <location>
        <begin position="209"/>
        <end position="226"/>
    </location>
</feature>
<keyword evidence="6" id="KW-0812">Transmembrane</keyword>
<evidence type="ECO:0000313" key="8">
    <source>
        <dbReference type="EMBL" id="BAX79964.1"/>
    </source>
</evidence>
<keyword evidence="5" id="KW-0249">Electron transport</keyword>
<reference evidence="8 9" key="1">
    <citation type="journal article" date="2018" name="Mar. Genomics">
        <title>Complete genome sequence of Marinifilaceae bacterium strain SPP2, isolated from the Antarctic marine sediment.</title>
        <authorList>
            <person name="Watanabe M."/>
            <person name="Kojima H."/>
            <person name="Fukui M."/>
        </authorList>
    </citation>
    <scope>NUCLEOTIDE SEQUENCE [LARGE SCALE GENOMIC DNA]</scope>
    <source>
        <strain evidence="8 9">SPP2</strain>
    </source>
</reference>
<dbReference type="EMBL" id="AP018042">
    <property type="protein sequence ID" value="BAX79964.1"/>
    <property type="molecule type" value="Genomic_DNA"/>
</dbReference>
<dbReference type="PANTHER" id="PTHR36118">
    <property type="entry name" value="ION-TRANSLOCATING OXIDOREDUCTASE COMPLEX SUBUNIT G"/>
    <property type="match status" value="1"/>
</dbReference>
<evidence type="ECO:0000313" key="9">
    <source>
        <dbReference type="Proteomes" id="UP000218267"/>
    </source>
</evidence>
<keyword evidence="2" id="KW-0597">Phosphoprotein</keyword>
<dbReference type="Proteomes" id="UP000218267">
    <property type="component" value="Chromosome"/>
</dbReference>
<evidence type="ECO:0000256" key="1">
    <source>
        <dbReference type="ARBA" id="ARBA00022448"/>
    </source>
</evidence>
<dbReference type="PANTHER" id="PTHR36118:SF1">
    <property type="entry name" value="ION-TRANSLOCATING OXIDOREDUCTASE COMPLEX SUBUNIT G"/>
    <property type="match status" value="1"/>
</dbReference>
<dbReference type="InterPro" id="IPR017896">
    <property type="entry name" value="4Fe4S_Fe-S-bd"/>
</dbReference>
<evidence type="ECO:0000256" key="3">
    <source>
        <dbReference type="ARBA" id="ARBA00022630"/>
    </source>
</evidence>
<reference evidence="9" key="2">
    <citation type="journal article" date="2020" name="Antonie Van Leeuwenhoek">
        <title>Labilibaculum antarcticum sp. nov., a novel facultative anaerobic, psychrotorelant bacterium isolated from marine sediment of Antarctica.</title>
        <authorList>
            <person name="Watanabe M."/>
            <person name="Kojima H."/>
            <person name="Fukui M."/>
        </authorList>
    </citation>
    <scope>NUCLEOTIDE SEQUENCE [LARGE SCALE GENOMIC DNA]</scope>
    <source>
        <strain evidence="9">SPP2</strain>
    </source>
</reference>
<evidence type="ECO:0000256" key="5">
    <source>
        <dbReference type="ARBA" id="ARBA00022982"/>
    </source>
</evidence>
<feature type="transmembrane region" description="Helical" evidence="6">
    <location>
        <begin position="180"/>
        <end position="200"/>
    </location>
</feature>
<keyword evidence="3" id="KW-0285">Flavoprotein</keyword>
<feature type="transmembrane region" description="Helical" evidence="6">
    <location>
        <begin position="246"/>
        <end position="265"/>
    </location>
</feature>
<evidence type="ECO:0000256" key="2">
    <source>
        <dbReference type="ARBA" id="ARBA00022553"/>
    </source>
</evidence>
<keyword evidence="1" id="KW-0813">Transport</keyword>
<organism evidence="8 9">
    <name type="scientific">Labilibaculum antarcticum</name>
    <dbReference type="NCBI Taxonomy" id="1717717"/>
    <lineage>
        <taxon>Bacteria</taxon>
        <taxon>Pseudomonadati</taxon>
        <taxon>Bacteroidota</taxon>
        <taxon>Bacteroidia</taxon>
        <taxon>Marinilabiliales</taxon>
        <taxon>Marinifilaceae</taxon>
        <taxon>Labilibaculum</taxon>
    </lineage>
</organism>
<dbReference type="OrthoDB" id="9806398at2"/>
<gene>
    <name evidence="8" type="ORF">ALGA_1588</name>
</gene>
<name>A0A1Y1CI03_9BACT</name>
<dbReference type="InterPro" id="IPR010209">
    <property type="entry name" value="Ion_transpt_RnfG/RsxG"/>
</dbReference>
<feature type="transmembrane region" description="Helical" evidence="6">
    <location>
        <begin position="302"/>
        <end position="321"/>
    </location>
</feature>
<accession>A0A1Y1CI03</accession>
<dbReference type="GO" id="GO:0022900">
    <property type="term" value="P:electron transport chain"/>
    <property type="evidence" value="ECO:0007669"/>
    <property type="project" value="InterPro"/>
</dbReference>
<sequence length="394" mass="44154">MASSKINSKKIESWLAIIAMLVVIIAWFVGRQLEGADILSSVKAKMPEIVKLEKIDEATYKIYNSEEEQLGYLTMESSMGYGGPLLMAVAVDQKGKVFDLAVVNSKETPSYLKKVLDAKFLDRIIGKSYQEDYSLGKEVDGISSATYSSRAILEASKKGNRFIAANVLGFDVPKEESPTIQFGTAEMVLLLLFAVGYFAHKKTFKHTKIARWGTMLVGLFVIGFYYNQPFTLSMINQLLLGYFPPLHSHLYWYLLLGGIFLVLTVDNKNPYCQWFCPFGAAQECMGLVGGAKPRSAGKFKMVFKWTLRIITLFAIVVALLVRNPGVTSYEIFGTLFKLTGSNFQFAILGIILVSSMFVKRPWCTYLCPIGAVADHFTHVRRLIMNKWKAKRANP</sequence>
<keyword evidence="4" id="KW-0288">FMN</keyword>
<dbReference type="GO" id="GO:0009055">
    <property type="term" value="F:electron transfer activity"/>
    <property type="evidence" value="ECO:0007669"/>
    <property type="project" value="InterPro"/>
</dbReference>
<dbReference type="GO" id="GO:0010181">
    <property type="term" value="F:FMN binding"/>
    <property type="evidence" value="ECO:0007669"/>
    <property type="project" value="InterPro"/>
</dbReference>
<dbReference type="RefSeq" id="WP_096428839.1">
    <property type="nucleotide sequence ID" value="NZ_AP018042.1"/>
</dbReference>
<proteinExistence type="predicted"/>
<evidence type="ECO:0000256" key="6">
    <source>
        <dbReference type="SAM" id="Phobius"/>
    </source>
</evidence>
<evidence type="ECO:0000256" key="4">
    <source>
        <dbReference type="ARBA" id="ARBA00022643"/>
    </source>
</evidence>